<feature type="domain" description="HTH arsR-type" evidence="4">
    <location>
        <begin position="8"/>
        <end position="99"/>
    </location>
</feature>
<reference evidence="5 6" key="1">
    <citation type="submission" date="2012-10" db="EMBL/GenBank/DDBJ databases">
        <authorList>
            <person name="Harkins D.M."/>
            <person name="Durkin A.S."/>
            <person name="Brinkac L.M."/>
            <person name="Selengut J.D."/>
            <person name="Sanka R."/>
            <person name="DePew J."/>
            <person name="Purushe J."/>
            <person name="Peacock S.J."/>
            <person name="Thaipadungpanit J."/>
            <person name="Wuthiekanun V.W."/>
            <person name="Day N.P."/>
            <person name="Vinetz J.M."/>
            <person name="Sutton G.G."/>
            <person name="Nelson W.C."/>
            <person name="Fouts D.E."/>
        </authorList>
    </citation>
    <scope>NUCLEOTIDE SEQUENCE [LARGE SCALE GENOMIC DNA]</scope>
    <source>
        <strain evidence="5 6">H1</strain>
    </source>
</reference>
<name>A0A0E2B0P4_9LEPT</name>
<proteinExistence type="predicted"/>
<dbReference type="PROSITE" id="PS50987">
    <property type="entry name" value="HTH_ARSR_2"/>
    <property type="match status" value="1"/>
</dbReference>
<dbReference type="AlphaFoldDB" id="A0A0E2B0P4"/>
<evidence type="ECO:0000256" key="3">
    <source>
        <dbReference type="ARBA" id="ARBA00023163"/>
    </source>
</evidence>
<dbReference type="RefSeq" id="WP_000031888.1">
    <property type="nucleotide sequence ID" value="NZ_AHMY02000051.1"/>
</dbReference>
<evidence type="ECO:0000256" key="1">
    <source>
        <dbReference type="ARBA" id="ARBA00023015"/>
    </source>
</evidence>
<evidence type="ECO:0000313" key="6">
    <source>
        <dbReference type="Proteomes" id="UP000006253"/>
    </source>
</evidence>
<dbReference type="PRINTS" id="PR00778">
    <property type="entry name" value="HTHARSR"/>
</dbReference>
<dbReference type="InterPro" id="IPR036390">
    <property type="entry name" value="WH_DNA-bd_sf"/>
</dbReference>
<evidence type="ECO:0000259" key="4">
    <source>
        <dbReference type="PROSITE" id="PS50987"/>
    </source>
</evidence>
<dbReference type="SUPFAM" id="SSF46785">
    <property type="entry name" value="Winged helix' DNA-binding domain"/>
    <property type="match status" value="1"/>
</dbReference>
<dbReference type="InterPro" id="IPR011991">
    <property type="entry name" value="ArsR-like_HTH"/>
</dbReference>
<dbReference type="PANTHER" id="PTHR43132:SF6">
    <property type="entry name" value="HTH-TYPE TRANSCRIPTIONAL REPRESSOR CZRA"/>
    <property type="match status" value="1"/>
</dbReference>
<gene>
    <name evidence="5" type="ORF">LEP1GSC081_1826</name>
</gene>
<dbReference type="InterPro" id="IPR051011">
    <property type="entry name" value="Metal_resp_trans_reg"/>
</dbReference>
<dbReference type="EMBL" id="AHMY02000051">
    <property type="protein sequence ID" value="EKO14731.1"/>
    <property type="molecule type" value="Genomic_DNA"/>
</dbReference>
<keyword evidence="3" id="KW-0804">Transcription</keyword>
<accession>A0A0E2B0P4</accession>
<comment type="caution">
    <text evidence="5">The sequence shown here is derived from an EMBL/GenBank/DDBJ whole genome shotgun (WGS) entry which is preliminary data.</text>
</comment>
<dbReference type="Pfam" id="PF01022">
    <property type="entry name" value="HTH_5"/>
    <property type="match status" value="1"/>
</dbReference>
<dbReference type="GO" id="GO:0003677">
    <property type="term" value="F:DNA binding"/>
    <property type="evidence" value="ECO:0007669"/>
    <property type="project" value="UniProtKB-KW"/>
</dbReference>
<dbReference type="CDD" id="cd00090">
    <property type="entry name" value="HTH_ARSR"/>
    <property type="match status" value="1"/>
</dbReference>
<dbReference type="NCBIfam" id="NF033788">
    <property type="entry name" value="HTH_metalloreg"/>
    <property type="match status" value="1"/>
</dbReference>
<keyword evidence="2" id="KW-0238">DNA-binding</keyword>
<dbReference type="PANTHER" id="PTHR43132">
    <property type="entry name" value="ARSENICAL RESISTANCE OPERON REPRESSOR ARSR-RELATED"/>
    <property type="match status" value="1"/>
</dbReference>
<dbReference type="InterPro" id="IPR036388">
    <property type="entry name" value="WH-like_DNA-bd_sf"/>
</dbReference>
<dbReference type="GeneID" id="34316486"/>
<protein>
    <submittedName>
        <fullName evidence="5">Transcriptional regulator, ArsR family</fullName>
    </submittedName>
</protein>
<dbReference type="Gene3D" id="1.10.10.10">
    <property type="entry name" value="Winged helix-like DNA-binding domain superfamily/Winged helix DNA-binding domain"/>
    <property type="match status" value="1"/>
</dbReference>
<evidence type="ECO:0000256" key="2">
    <source>
        <dbReference type="ARBA" id="ARBA00023125"/>
    </source>
</evidence>
<dbReference type="InterPro" id="IPR001845">
    <property type="entry name" value="HTH_ArsR_DNA-bd_dom"/>
</dbReference>
<dbReference type="GO" id="GO:0003700">
    <property type="term" value="F:DNA-binding transcription factor activity"/>
    <property type="evidence" value="ECO:0007669"/>
    <property type="project" value="InterPro"/>
</dbReference>
<keyword evidence="1" id="KW-0805">Transcription regulation</keyword>
<evidence type="ECO:0000313" key="5">
    <source>
        <dbReference type="EMBL" id="EKO14731.1"/>
    </source>
</evidence>
<dbReference type="Proteomes" id="UP000006253">
    <property type="component" value="Unassembled WGS sequence"/>
</dbReference>
<sequence>MSKEKSALKKNQLESAIRGIKGIAHPDRLQILFFLSQKEHSVGELVDLLGISQSAASQHLSKMKINGILSSRKESNQVFYYLKDGKYKDLIRTIVKIYG</sequence>
<organism evidence="5 6">
    <name type="scientific">Leptospira kirschneri str. H1</name>
    <dbReference type="NCBI Taxonomy" id="1049966"/>
    <lineage>
        <taxon>Bacteria</taxon>
        <taxon>Pseudomonadati</taxon>
        <taxon>Spirochaetota</taxon>
        <taxon>Spirochaetia</taxon>
        <taxon>Leptospirales</taxon>
        <taxon>Leptospiraceae</taxon>
        <taxon>Leptospira</taxon>
    </lineage>
</organism>
<dbReference type="SMART" id="SM00418">
    <property type="entry name" value="HTH_ARSR"/>
    <property type="match status" value="1"/>
</dbReference>